<evidence type="ECO:0000256" key="2">
    <source>
        <dbReference type="ARBA" id="ARBA00022552"/>
    </source>
</evidence>
<dbReference type="InterPro" id="IPR020598">
    <property type="entry name" value="rRNA_Ade_methylase_Trfase_N"/>
</dbReference>
<name>A0A9D1MMW4_9FIRM</name>
<evidence type="ECO:0000256" key="8">
    <source>
        <dbReference type="PROSITE-ProRule" id="PRU01026"/>
    </source>
</evidence>
<organism evidence="10 11">
    <name type="scientific">Candidatus Caccalectryoclostridium excrementigallinarum</name>
    <dbReference type="NCBI Taxonomy" id="2840710"/>
    <lineage>
        <taxon>Bacteria</taxon>
        <taxon>Bacillati</taxon>
        <taxon>Bacillota</taxon>
        <taxon>Clostridia</taxon>
        <taxon>Christensenellales</taxon>
        <taxon>Christensenellaceae</taxon>
        <taxon>Christensenellaceae incertae sedis</taxon>
        <taxon>Candidatus Caccalectryoclostridium</taxon>
    </lineage>
</organism>
<protein>
    <recommendedName>
        <fullName evidence="7">Ribosomal RNA small subunit methyltransferase A</fullName>
        <ecNumber evidence="7">2.1.1.182</ecNumber>
    </recommendedName>
    <alternativeName>
        <fullName evidence="7">16S rRNA (adenine(1518)-N(6)/adenine(1519)-N(6))-dimethyltransferase</fullName>
    </alternativeName>
    <alternativeName>
        <fullName evidence="7">16S rRNA dimethyladenosine transferase</fullName>
    </alternativeName>
    <alternativeName>
        <fullName evidence="7">16S rRNA dimethylase</fullName>
    </alternativeName>
    <alternativeName>
        <fullName evidence="7">S-adenosylmethionine-6-N', N'-adenosyl(rRNA) dimethyltransferase</fullName>
    </alternativeName>
</protein>
<keyword evidence="4 7" id="KW-0808">Transferase</keyword>
<dbReference type="Gene3D" id="3.40.50.150">
    <property type="entry name" value="Vaccinia Virus protein VP39"/>
    <property type="match status" value="1"/>
</dbReference>
<evidence type="ECO:0000256" key="6">
    <source>
        <dbReference type="ARBA" id="ARBA00022884"/>
    </source>
</evidence>
<feature type="binding site" evidence="7 8">
    <location>
        <position position="94"/>
    </location>
    <ligand>
        <name>S-adenosyl-L-methionine</name>
        <dbReference type="ChEBI" id="CHEBI:59789"/>
    </ligand>
</feature>
<feature type="binding site" evidence="7 8">
    <location>
        <position position="21"/>
    </location>
    <ligand>
        <name>S-adenosyl-L-methionine</name>
        <dbReference type="ChEBI" id="CHEBI:59789"/>
    </ligand>
</feature>
<dbReference type="CDD" id="cd02440">
    <property type="entry name" value="AdoMet_MTases"/>
    <property type="match status" value="1"/>
</dbReference>
<dbReference type="EMBL" id="DVNJ01000024">
    <property type="protein sequence ID" value="HIU63027.1"/>
    <property type="molecule type" value="Genomic_DNA"/>
</dbReference>
<keyword evidence="5 7" id="KW-0949">S-adenosyl-L-methionine</keyword>
<comment type="catalytic activity">
    <reaction evidence="7">
        <text>adenosine(1518)/adenosine(1519) in 16S rRNA + 4 S-adenosyl-L-methionine = N(6)-dimethyladenosine(1518)/N(6)-dimethyladenosine(1519) in 16S rRNA + 4 S-adenosyl-L-homocysteine + 4 H(+)</text>
        <dbReference type="Rhea" id="RHEA:19609"/>
        <dbReference type="Rhea" id="RHEA-COMP:10232"/>
        <dbReference type="Rhea" id="RHEA-COMP:10233"/>
        <dbReference type="ChEBI" id="CHEBI:15378"/>
        <dbReference type="ChEBI" id="CHEBI:57856"/>
        <dbReference type="ChEBI" id="CHEBI:59789"/>
        <dbReference type="ChEBI" id="CHEBI:74411"/>
        <dbReference type="ChEBI" id="CHEBI:74493"/>
        <dbReference type="EC" id="2.1.1.182"/>
    </reaction>
</comment>
<dbReference type="InterPro" id="IPR023165">
    <property type="entry name" value="rRNA_Ade_diMease-like_C"/>
</dbReference>
<dbReference type="PANTHER" id="PTHR11727">
    <property type="entry name" value="DIMETHYLADENOSINE TRANSFERASE"/>
    <property type="match status" value="1"/>
</dbReference>
<evidence type="ECO:0000313" key="11">
    <source>
        <dbReference type="Proteomes" id="UP000824145"/>
    </source>
</evidence>
<dbReference type="SMART" id="SM00650">
    <property type="entry name" value="rADc"/>
    <property type="match status" value="1"/>
</dbReference>
<dbReference type="PANTHER" id="PTHR11727:SF7">
    <property type="entry name" value="DIMETHYLADENOSINE TRANSFERASE-RELATED"/>
    <property type="match status" value="1"/>
</dbReference>
<dbReference type="Proteomes" id="UP000824145">
    <property type="component" value="Unassembled WGS sequence"/>
</dbReference>
<keyword evidence="2 7" id="KW-0698">rRNA processing</keyword>
<dbReference type="SUPFAM" id="SSF53335">
    <property type="entry name" value="S-adenosyl-L-methionine-dependent methyltransferases"/>
    <property type="match status" value="1"/>
</dbReference>
<dbReference type="Pfam" id="PF00398">
    <property type="entry name" value="RrnaAD"/>
    <property type="match status" value="1"/>
</dbReference>
<evidence type="ECO:0000256" key="7">
    <source>
        <dbReference type="HAMAP-Rule" id="MF_00607"/>
    </source>
</evidence>
<evidence type="ECO:0000256" key="4">
    <source>
        <dbReference type="ARBA" id="ARBA00022679"/>
    </source>
</evidence>
<feature type="binding site" evidence="7 8">
    <location>
        <position position="47"/>
    </location>
    <ligand>
        <name>S-adenosyl-L-methionine</name>
        <dbReference type="ChEBI" id="CHEBI:59789"/>
    </ligand>
</feature>
<dbReference type="EC" id="2.1.1.182" evidence="7"/>
<dbReference type="GO" id="GO:0003723">
    <property type="term" value="F:RNA binding"/>
    <property type="evidence" value="ECO:0007669"/>
    <property type="project" value="UniProtKB-UniRule"/>
</dbReference>
<comment type="subcellular location">
    <subcellularLocation>
        <location evidence="7">Cytoplasm</location>
    </subcellularLocation>
</comment>
<evidence type="ECO:0000259" key="9">
    <source>
        <dbReference type="SMART" id="SM00650"/>
    </source>
</evidence>
<dbReference type="PROSITE" id="PS51689">
    <property type="entry name" value="SAM_RNA_A_N6_MT"/>
    <property type="match status" value="1"/>
</dbReference>
<evidence type="ECO:0000313" key="10">
    <source>
        <dbReference type="EMBL" id="HIU63027.1"/>
    </source>
</evidence>
<comment type="similarity">
    <text evidence="7">Belongs to the class I-like SAM-binding methyltransferase superfamily. rRNA adenine N(6)-methyltransferase family. RsmA subfamily.</text>
</comment>
<comment type="caution">
    <text evidence="10">The sequence shown here is derived from an EMBL/GenBank/DDBJ whole genome shotgun (WGS) entry which is preliminary data.</text>
</comment>
<dbReference type="InterPro" id="IPR020596">
    <property type="entry name" value="rRNA_Ade_Mease_Trfase_CS"/>
</dbReference>
<dbReference type="InterPro" id="IPR011530">
    <property type="entry name" value="rRNA_adenine_dimethylase"/>
</dbReference>
<evidence type="ECO:0000256" key="5">
    <source>
        <dbReference type="ARBA" id="ARBA00022691"/>
    </source>
</evidence>
<gene>
    <name evidence="7 10" type="primary">rsmA</name>
    <name evidence="7" type="synonym">ksgA</name>
    <name evidence="10" type="ORF">IAB07_04610</name>
</gene>
<keyword evidence="1 7" id="KW-0963">Cytoplasm</keyword>
<dbReference type="GO" id="GO:0005829">
    <property type="term" value="C:cytosol"/>
    <property type="evidence" value="ECO:0007669"/>
    <property type="project" value="TreeGrafter"/>
</dbReference>
<evidence type="ECO:0000256" key="3">
    <source>
        <dbReference type="ARBA" id="ARBA00022603"/>
    </source>
</evidence>
<dbReference type="Gene3D" id="1.10.8.100">
    <property type="entry name" value="Ribosomal RNA adenine dimethylase-like, domain 2"/>
    <property type="match status" value="1"/>
</dbReference>
<feature type="domain" description="Ribosomal RNA adenine methylase transferase N-terminal" evidence="9">
    <location>
        <begin position="28"/>
        <end position="201"/>
    </location>
</feature>
<dbReference type="NCBIfam" id="TIGR00755">
    <property type="entry name" value="ksgA"/>
    <property type="match status" value="1"/>
</dbReference>
<evidence type="ECO:0000256" key="1">
    <source>
        <dbReference type="ARBA" id="ARBA00022490"/>
    </source>
</evidence>
<keyword evidence="6 7" id="KW-0694">RNA-binding</keyword>
<proteinExistence type="inferred from homology"/>
<feature type="binding site" evidence="7 8">
    <location>
        <position position="23"/>
    </location>
    <ligand>
        <name>S-adenosyl-L-methionine</name>
        <dbReference type="ChEBI" id="CHEBI:59789"/>
    </ligand>
</feature>
<reference evidence="10" key="2">
    <citation type="journal article" date="2021" name="PeerJ">
        <title>Extensive microbial diversity within the chicken gut microbiome revealed by metagenomics and culture.</title>
        <authorList>
            <person name="Gilroy R."/>
            <person name="Ravi A."/>
            <person name="Getino M."/>
            <person name="Pursley I."/>
            <person name="Horton D.L."/>
            <person name="Alikhan N.F."/>
            <person name="Baker D."/>
            <person name="Gharbi K."/>
            <person name="Hall N."/>
            <person name="Watson M."/>
            <person name="Adriaenssens E.M."/>
            <person name="Foster-Nyarko E."/>
            <person name="Jarju S."/>
            <person name="Secka A."/>
            <person name="Antonio M."/>
            <person name="Oren A."/>
            <person name="Chaudhuri R.R."/>
            <person name="La Ragione R."/>
            <person name="Hildebrand F."/>
            <person name="Pallen M.J."/>
        </authorList>
    </citation>
    <scope>NUCLEOTIDE SEQUENCE</scope>
    <source>
        <strain evidence="10">9366</strain>
    </source>
</reference>
<accession>A0A9D1MMW4</accession>
<dbReference type="InterPro" id="IPR029063">
    <property type="entry name" value="SAM-dependent_MTases_sf"/>
</dbReference>
<dbReference type="HAMAP" id="MF_00607">
    <property type="entry name" value="16SrRNA_methyltr_A"/>
    <property type="match status" value="1"/>
</dbReference>
<reference evidence="10" key="1">
    <citation type="submission" date="2020-10" db="EMBL/GenBank/DDBJ databases">
        <authorList>
            <person name="Gilroy R."/>
        </authorList>
    </citation>
    <scope>NUCLEOTIDE SEQUENCE</scope>
    <source>
        <strain evidence="10">9366</strain>
    </source>
</reference>
<dbReference type="GO" id="GO:0052908">
    <property type="term" value="F:16S rRNA (adenine(1518)-N(6)/adenine(1519)-N(6))-dimethyltransferase activity"/>
    <property type="evidence" value="ECO:0007669"/>
    <property type="project" value="UniProtKB-EC"/>
</dbReference>
<keyword evidence="3 7" id="KW-0489">Methyltransferase</keyword>
<feature type="binding site" evidence="7 8">
    <location>
        <position position="116"/>
    </location>
    <ligand>
        <name>S-adenosyl-L-methionine</name>
        <dbReference type="ChEBI" id="CHEBI:59789"/>
    </ligand>
</feature>
<dbReference type="PROSITE" id="PS01131">
    <property type="entry name" value="RRNA_A_DIMETH"/>
    <property type="match status" value="1"/>
</dbReference>
<dbReference type="AlphaFoldDB" id="A0A9D1MMW4"/>
<comment type="function">
    <text evidence="7">Specifically dimethylates two adjacent adenosines (A1518 and A1519) in the loop of a conserved hairpin near the 3'-end of 16S rRNA in the 30S particle. May play a critical role in biogenesis of 30S subunits.</text>
</comment>
<sequence length="276" mass="30347">MSLAQILSECGFCFEKRFGQNFLTDGNLLDAIAADANADGMTVLEIGTGAGTLTAALAKRAKRVVSYEIDKNLMPVLARTLAGLDEKVEVIFRDVMKESDEELDKILGGDYVLAANLPYYITTPVIMRFIERARKPKSITVMVQKEVGERLIAAPGTPEYGAVTAAVALEGSAKITRIVPRTMFMPRPNVDSCVVRIDLDGRFADADKAAAKKFIRAAFAMRRKTLVNNICAQFGQKRERAEKLLTRCGFDVRVRGEKLGVEDFIALSEAAKEIFE</sequence>
<feature type="binding site" evidence="7 8">
    <location>
        <position position="68"/>
    </location>
    <ligand>
        <name>S-adenosyl-L-methionine</name>
        <dbReference type="ChEBI" id="CHEBI:59789"/>
    </ligand>
</feature>
<dbReference type="InterPro" id="IPR001737">
    <property type="entry name" value="KsgA/Erm"/>
</dbReference>